<dbReference type="PANTHER" id="PTHR33085:SF69">
    <property type="entry name" value="OS07G0234700 PROTEIN"/>
    <property type="match status" value="1"/>
</dbReference>
<reference evidence="2" key="1">
    <citation type="submission" date="2024-10" db="EMBL/GenBank/DDBJ databases">
        <authorList>
            <person name="Ryan C."/>
        </authorList>
    </citation>
    <scope>NUCLEOTIDE SEQUENCE [LARGE SCALE GENOMIC DNA]</scope>
</reference>
<name>A0ABC9A0P6_9POAL</name>
<dbReference type="InterPro" id="IPR012871">
    <property type="entry name" value="DUF1668_ORYSA"/>
</dbReference>
<dbReference type="EMBL" id="OZ075112">
    <property type="protein sequence ID" value="CAL4970701.1"/>
    <property type="molecule type" value="Genomic_DNA"/>
</dbReference>
<gene>
    <name evidence="2" type="ORF">URODEC1_LOCUS50217</name>
</gene>
<dbReference type="Pfam" id="PF07893">
    <property type="entry name" value="DUF1668"/>
    <property type="match status" value="2"/>
</dbReference>
<dbReference type="PANTHER" id="PTHR33085">
    <property type="entry name" value="OS12G0113100 PROTEIN-RELATED"/>
    <property type="match status" value="1"/>
</dbReference>
<feature type="region of interest" description="Disordered" evidence="1">
    <location>
        <begin position="217"/>
        <end position="239"/>
    </location>
</feature>
<organism evidence="2 3">
    <name type="scientific">Urochloa decumbens</name>
    <dbReference type="NCBI Taxonomy" id="240449"/>
    <lineage>
        <taxon>Eukaryota</taxon>
        <taxon>Viridiplantae</taxon>
        <taxon>Streptophyta</taxon>
        <taxon>Embryophyta</taxon>
        <taxon>Tracheophyta</taxon>
        <taxon>Spermatophyta</taxon>
        <taxon>Magnoliopsida</taxon>
        <taxon>Liliopsida</taxon>
        <taxon>Poales</taxon>
        <taxon>Poaceae</taxon>
        <taxon>PACMAD clade</taxon>
        <taxon>Panicoideae</taxon>
        <taxon>Panicodae</taxon>
        <taxon>Paniceae</taxon>
        <taxon>Melinidinae</taxon>
        <taxon>Urochloa</taxon>
    </lineage>
</organism>
<dbReference type="Proteomes" id="UP001497457">
    <property type="component" value="Chromosome 2b"/>
</dbReference>
<dbReference type="AlphaFoldDB" id="A0ABC9A0P6"/>
<sequence>MWACRSFPSRPRTVLNSIRRRRVTEPPAVVLAGAAASRDLVSDTAATDRSPPPAATGEKKHLFLVLDDAKYGFGIHKLDIDAAASASASGAAADDDVEFEDLPRLPTPPVVRIGNSWVNHFAVLGSNVIGMSSGIRDVYDSRSDGDTLTFDTKTAELALLPDLPDGLRKGCVRLAVAASANRLYVIEDGTQYPGADYDDELCWGGLHCLKLQEDDADDGKIKEPSGPRTTSPGTDHRGRGTFSYDIEHGFWRRHGDWEVGATVRGQGSLPYAGLRAWVGLHRQGNAYKGFKPDGHICACKVPSLDGVEVPGWKLCKERLFMQDPQQRVDAKLVDMGCGGRFCLVKIKTEEEGVDRKGGVGGDGEECVLRLTTFGVEYDDDGELVVIDRRPAGSFKVAKYHDFPHIYSDY</sequence>
<proteinExistence type="predicted"/>
<evidence type="ECO:0000313" key="3">
    <source>
        <dbReference type="Proteomes" id="UP001497457"/>
    </source>
</evidence>
<protein>
    <submittedName>
        <fullName evidence="2">Uncharacterized protein</fullName>
    </submittedName>
</protein>
<evidence type="ECO:0000256" key="1">
    <source>
        <dbReference type="SAM" id="MobiDB-lite"/>
    </source>
</evidence>
<accession>A0ABC9A0P6</accession>
<keyword evidence="3" id="KW-1185">Reference proteome</keyword>
<evidence type="ECO:0000313" key="2">
    <source>
        <dbReference type="EMBL" id="CAL4970701.1"/>
    </source>
</evidence>